<dbReference type="EMBL" id="VXIV02000400">
    <property type="protein sequence ID" value="KAF6038535.1"/>
    <property type="molecule type" value="Genomic_DNA"/>
</dbReference>
<keyword evidence="4" id="KW-1185">Reference proteome</keyword>
<proteinExistence type="predicted"/>
<evidence type="ECO:0000256" key="1">
    <source>
        <dbReference type="SAM" id="Coils"/>
    </source>
</evidence>
<dbReference type="Proteomes" id="UP000593567">
    <property type="component" value="Unassembled WGS sequence"/>
</dbReference>
<keyword evidence="2" id="KW-0472">Membrane</keyword>
<dbReference type="AlphaFoldDB" id="A0A7J7KJR2"/>
<evidence type="ECO:0000313" key="4">
    <source>
        <dbReference type="Proteomes" id="UP000593567"/>
    </source>
</evidence>
<feature type="coiled-coil region" evidence="1">
    <location>
        <begin position="129"/>
        <end position="156"/>
    </location>
</feature>
<accession>A0A7J7KJR2</accession>
<gene>
    <name evidence="3" type="ORF">EB796_003156</name>
</gene>
<feature type="transmembrane region" description="Helical" evidence="2">
    <location>
        <begin position="63"/>
        <end position="90"/>
    </location>
</feature>
<name>A0A7J7KJR2_BUGNE</name>
<organism evidence="3 4">
    <name type="scientific">Bugula neritina</name>
    <name type="common">Brown bryozoan</name>
    <name type="synonym">Sertularia neritina</name>
    <dbReference type="NCBI Taxonomy" id="10212"/>
    <lineage>
        <taxon>Eukaryota</taxon>
        <taxon>Metazoa</taxon>
        <taxon>Spiralia</taxon>
        <taxon>Lophotrochozoa</taxon>
        <taxon>Bryozoa</taxon>
        <taxon>Gymnolaemata</taxon>
        <taxon>Cheilostomatida</taxon>
        <taxon>Flustrina</taxon>
        <taxon>Buguloidea</taxon>
        <taxon>Bugulidae</taxon>
        <taxon>Bugula</taxon>
    </lineage>
</organism>
<evidence type="ECO:0000313" key="3">
    <source>
        <dbReference type="EMBL" id="KAF6038535.1"/>
    </source>
</evidence>
<dbReference type="OrthoDB" id="10255048at2759"/>
<reference evidence="3" key="1">
    <citation type="submission" date="2020-06" db="EMBL/GenBank/DDBJ databases">
        <title>Draft genome of Bugula neritina, a colonial animal packing powerful symbionts and potential medicines.</title>
        <authorList>
            <person name="Rayko M."/>
        </authorList>
    </citation>
    <scope>NUCLEOTIDE SEQUENCE [LARGE SCALE GENOMIC DNA]</scope>
    <source>
        <strain evidence="3">Kwan_BN1</strain>
    </source>
</reference>
<protein>
    <submittedName>
        <fullName evidence="3">Uncharacterized protein</fullName>
    </submittedName>
</protein>
<keyword evidence="1" id="KW-0175">Coiled coil</keyword>
<keyword evidence="2" id="KW-1133">Transmembrane helix</keyword>
<keyword evidence="2" id="KW-0812">Transmembrane</keyword>
<evidence type="ECO:0000256" key="2">
    <source>
        <dbReference type="SAM" id="Phobius"/>
    </source>
</evidence>
<sequence>MSDNDLENLLSNFTTPKLTHSSSTHPRDSTSSNRVVLGVFNPTLISYLQNLKLSYCVVTCGTVTVVTVVVTVAAIVVTVAAVAVTVAAVVEGEKKGLDEGSHQVETSFTELHKRYDQMRQLMVAVWQRGKSLTQHNQELQAKIQEIKAEFQSKLTRSYEETHESLHSFW</sequence>
<comment type="caution">
    <text evidence="3">The sequence shown here is derived from an EMBL/GenBank/DDBJ whole genome shotgun (WGS) entry which is preliminary data.</text>
</comment>